<dbReference type="NCBIfam" id="TIGR01764">
    <property type="entry name" value="excise"/>
    <property type="match status" value="1"/>
</dbReference>
<evidence type="ECO:0000313" key="2">
    <source>
        <dbReference type="EMBL" id="SDF18845.1"/>
    </source>
</evidence>
<reference evidence="2 3" key="1">
    <citation type="submission" date="2016-10" db="EMBL/GenBank/DDBJ databases">
        <authorList>
            <person name="Varghese N."/>
            <person name="Submissions S."/>
        </authorList>
    </citation>
    <scope>NUCLEOTIDE SEQUENCE [LARGE SCALE GENOMIC DNA]</scope>
    <source>
        <strain evidence="2 3">DSM 18839</strain>
    </source>
</reference>
<dbReference type="InterPro" id="IPR010093">
    <property type="entry name" value="SinI_DNA-bd"/>
</dbReference>
<sequence>MLNRPLLTVHDAASMLQVQEATVRSWIRDKRIRAIKLGKEWRIAPQDLEAFLNENTNLAN</sequence>
<protein>
    <submittedName>
        <fullName evidence="2">DNA binding domain-containing protein, excisionase family</fullName>
    </submittedName>
</protein>
<dbReference type="EMBL" id="FNBW01000001">
    <property type="protein sequence ID" value="SDF18845.1"/>
    <property type="molecule type" value="Genomic_DNA"/>
</dbReference>
<evidence type="ECO:0000259" key="1">
    <source>
        <dbReference type="Pfam" id="PF12728"/>
    </source>
</evidence>
<dbReference type="RefSeq" id="WP_028794614.1">
    <property type="nucleotide sequence ID" value="NZ_FNBW01000001.1"/>
</dbReference>
<evidence type="ECO:0000313" key="3">
    <source>
        <dbReference type="Proteomes" id="UP000198615"/>
    </source>
</evidence>
<dbReference type="InterPro" id="IPR009061">
    <property type="entry name" value="DNA-bd_dom_put_sf"/>
</dbReference>
<proteinExistence type="predicted"/>
<name>A0A8G2EXH5_9PROT</name>
<dbReference type="AlphaFoldDB" id="A0A8G2EXH5"/>
<gene>
    <name evidence="2" type="ORF">SAMN05660686_00634</name>
</gene>
<organism evidence="2 3">
    <name type="scientific">Thalassobaculum litoreum DSM 18839</name>
    <dbReference type="NCBI Taxonomy" id="1123362"/>
    <lineage>
        <taxon>Bacteria</taxon>
        <taxon>Pseudomonadati</taxon>
        <taxon>Pseudomonadota</taxon>
        <taxon>Alphaproteobacteria</taxon>
        <taxon>Rhodospirillales</taxon>
        <taxon>Thalassobaculaceae</taxon>
        <taxon>Thalassobaculum</taxon>
    </lineage>
</organism>
<dbReference type="GO" id="GO:0003677">
    <property type="term" value="F:DNA binding"/>
    <property type="evidence" value="ECO:0007669"/>
    <property type="project" value="InterPro"/>
</dbReference>
<dbReference type="SUPFAM" id="SSF46955">
    <property type="entry name" value="Putative DNA-binding domain"/>
    <property type="match status" value="1"/>
</dbReference>
<dbReference type="Pfam" id="PF12728">
    <property type="entry name" value="HTH_17"/>
    <property type="match status" value="1"/>
</dbReference>
<dbReference type="InterPro" id="IPR041657">
    <property type="entry name" value="HTH_17"/>
</dbReference>
<feature type="domain" description="Helix-turn-helix" evidence="1">
    <location>
        <begin position="6"/>
        <end position="55"/>
    </location>
</feature>
<keyword evidence="3" id="KW-1185">Reference proteome</keyword>
<comment type="caution">
    <text evidence="2">The sequence shown here is derived from an EMBL/GenBank/DDBJ whole genome shotgun (WGS) entry which is preliminary data.</text>
</comment>
<dbReference type="OrthoDB" id="5459819at2"/>
<accession>A0A8G2EXH5</accession>
<dbReference type="Proteomes" id="UP000198615">
    <property type="component" value="Unassembled WGS sequence"/>
</dbReference>